<dbReference type="Pfam" id="PF13396">
    <property type="entry name" value="PLDc_N"/>
    <property type="match status" value="1"/>
</dbReference>
<evidence type="ECO:0000313" key="9">
    <source>
        <dbReference type="Proteomes" id="UP000051950"/>
    </source>
</evidence>
<evidence type="ECO:0000259" key="7">
    <source>
        <dbReference type="Pfam" id="PF13396"/>
    </source>
</evidence>
<evidence type="ECO:0000313" key="8">
    <source>
        <dbReference type="EMBL" id="KRT17302.1"/>
    </source>
</evidence>
<dbReference type="InterPro" id="IPR027379">
    <property type="entry name" value="CLS_N"/>
</dbReference>
<name>A0A0T5VTY8_9SPHI</name>
<evidence type="ECO:0000256" key="2">
    <source>
        <dbReference type="ARBA" id="ARBA00022475"/>
    </source>
</evidence>
<reference evidence="8 9" key="1">
    <citation type="submission" date="2015-11" db="EMBL/GenBank/DDBJ databases">
        <title>Sequence of Pedobacter ginsenosidimutans.</title>
        <authorList>
            <person name="Carson E."/>
            <person name="Keyser V."/>
            <person name="Newman J."/>
            <person name="Miller J."/>
        </authorList>
    </citation>
    <scope>NUCLEOTIDE SEQUENCE [LARGE SCALE GENOMIC DNA]</scope>
    <source>
        <strain evidence="8 9">KACC 14530</strain>
    </source>
</reference>
<keyword evidence="4 6" id="KW-1133">Transmembrane helix</keyword>
<organism evidence="8 9">
    <name type="scientific">Pedobacter ginsenosidimutans</name>
    <dbReference type="NCBI Taxonomy" id="687842"/>
    <lineage>
        <taxon>Bacteria</taxon>
        <taxon>Pseudomonadati</taxon>
        <taxon>Bacteroidota</taxon>
        <taxon>Sphingobacteriia</taxon>
        <taxon>Sphingobacteriales</taxon>
        <taxon>Sphingobacteriaceae</taxon>
        <taxon>Pedobacter</taxon>
    </lineage>
</organism>
<dbReference type="EMBL" id="LMZQ01000003">
    <property type="protein sequence ID" value="KRT17302.1"/>
    <property type="molecule type" value="Genomic_DNA"/>
</dbReference>
<evidence type="ECO:0000256" key="6">
    <source>
        <dbReference type="SAM" id="Phobius"/>
    </source>
</evidence>
<evidence type="ECO:0000256" key="5">
    <source>
        <dbReference type="ARBA" id="ARBA00023136"/>
    </source>
</evidence>
<gene>
    <name evidence="8" type="ORF">ASU31_06430</name>
</gene>
<evidence type="ECO:0000256" key="4">
    <source>
        <dbReference type="ARBA" id="ARBA00022989"/>
    </source>
</evidence>
<proteinExistence type="predicted"/>
<evidence type="ECO:0000256" key="3">
    <source>
        <dbReference type="ARBA" id="ARBA00022692"/>
    </source>
</evidence>
<feature type="transmembrane region" description="Helical" evidence="6">
    <location>
        <begin position="45"/>
        <end position="65"/>
    </location>
</feature>
<feature type="transmembrane region" description="Helical" evidence="6">
    <location>
        <begin position="12"/>
        <end position="33"/>
    </location>
</feature>
<keyword evidence="9" id="KW-1185">Reference proteome</keyword>
<protein>
    <recommendedName>
        <fullName evidence="7">Cardiolipin synthase N-terminal domain-containing protein</fullName>
    </recommendedName>
</protein>
<keyword evidence="2" id="KW-1003">Cell membrane</keyword>
<dbReference type="RefSeq" id="WP_057931531.1">
    <property type="nucleotide sequence ID" value="NZ_LMZQ01000003.1"/>
</dbReference>
<feature type="domain" description="Cardiolipin synthase N-terminal" evidence="7">
    <location>
        <begin position="24"/>
        <end position="66"/>
    </location>
</feature>
<dbReference type="Proteomes" id="UP000051950">
    <property type="component" value="Unassembled WGS sequence"/>
</dbReference>
<accession>A0A0T5VTY8</accession>
<comment type="caution">
    <text evidence="8">The sequence shown here is derived from an EMBL/GenBank/DDBJ whole genome shotgun (WGS) entry which is preliminary data.</text>
</comment>
<comment type="subcellular location">
    <subcellularLocation>
        <location evidence="1">Cell membrane</location>
        <topology evidence="1">Multi-pass membrane protein</topology>
    </subcellularLocation>
</comment>
<keyword evidence="5 6" id="KW-0472">Membrane</keyword>
<dbReference type="OrthoDB" id="1123412at2"/>
<dbReference type="AlphaFoldDB" id="A0A0T5VTY8"/>
<keyword evidence="3 6" id="KW-0812">Transmembrane</keyword>
<evidence type="ECO:0000256" key="1">
    <source>
        <dbReference type="ARBA" id="ARBA00004651"/>
    </source>
</evidence>
<dbReference type="STRING" id="687842.ASU31_06430"/>
<dbReference type="GO" id="GO:0005886">
    <property type="term" value="C:plasma membrane"/>
    <property type="evidence" value="ECO:0007669"/>
    <property type="project" value="UniProtKB-SubCell"/>
</dbReference>
<sequence length="71" mass="8025">MLLAQVESNQIAIIVIIAAILWLALILTALYHISRNNSIGFSVKVLWFIIILLAPFLGSIIYLIWGKNKKF</sequence>